<dbReference type="RefSeq" id="WP_010780201.1">
    <property type="nucleotide sequence ID" value="NZ_ASWH01000001.1"/>
</dbReference>
<evidence type="ECO:0000256" key="1">
    <source>
        <dbReference type="ARBA" id="ARBA00004651"/>
    </source>
</evidence>
<evidence type="ECO:0000313" key="8">
    <source>
        <dbReference type="EMBL" id="EOI57573.1"/>
    </source>
</evidence>
<dbReference type="EMBL" id="ASWH01000001">
    <property type="protein sequence ID" value="EOW82853.1"/>
    <property type="molecule type" value="Genomic_DNA"/>
</dbReference>
<feature type="transmembrane region" description="Helical" evidence="6">
    <location>
        <begin position="284"/>
        <end position="303"/>
    </location>
</feature>
<proteinExistence type="predicted"/>
<dbReference type="Gene3D" id="1.20.1250.20">
    <property type="entry name" value="MFS general substrate transporter like domains"/>
    <property type="match status" value="1"/>
</dbReference>
<keyword evidence="3 6" id="KW-0812">Transmembrane</keyword>
<keyword evidence="11" id="KW-1185">Reference proteome</keyword>
<feature type="transmembrane region" description="Helical" evidence="6">
    <location>
        <begin position="259"/>
        <end position="277"/>
    </location>
</feature>
<dbReference type="GO" id="GO:0022857">
    <property type="term" value="F:transmembrane transporter activity"/>
    <property type="evidence" value="ECO:0007669"/>
    <property type="project" value="InterPro"/>
</dbReference>
<keyword evidence="4 6" id="KW-1133">Transmembrane helix</keyword>
<dbReference type="InterPro" id="IPR011701">
    <property type="entry name" value="MFS"/>
</dbReference>
<dbReference type="HOGENOM" id="CLU_033995_0_0_9"/>
<feature type="transmembrane region" description="Helical" evidence="6">
    <location>
        <begin position="155"/>
        <end position="174"/>
    </location>
</feature>
<dbReference type="InterPro" id="IPR053200">
    <property type="entry name" value="YfmO-like"/>
</dbReference>
<protein>
    <submittedName>
        <fullName evidence="8">Major facilitator superfamily transporter</fullName>
    </submittedName>
</protein>
<organism evidence="8 10">
    <name type="scientific">Enterococcus gilvus ATCC BAA-350</name>
    <dbReference type="NCBI Taxonomy" id="1158614"/>
    <lineage>
        <taxon>Bacteria</taxon>
        <taxon>Bacillati</taxon>
        <taxon>Bacillota</taxon>
        <taxon>Bacilli</taxon>
        <taxon>Lactobacillales</taxon>
        <taxon>Enterococcaceae</taxon>
        <taxon>Enterococcus</taxon>
    </lineage>
</organism>
<dbReference type="AlphaFoldDB" id="R2XSR0"/>
<evidence type="ECO:0000256" key="2">
    <source>
        <dbReference type="ARBA" id="ARBA00022448"/>
    </source>
</evidence>
<dbReference type="Proteomes" id="UP000013750">
    <property type="component" value="Unassembled WGS sequence"/>
</dbReference>
<feature type="transmembrane region" description="Helical" evidence="6">
    <location>
        <begin position="350"/>
        <end position="368"/>
    </location>
</feature>
<feature type="transmembrane region" description="Helical" evidence="6">
    <location>
        <begin position="26"/>
        <end position="44"/>
    </location>
</feature>
<dbReference type="Pfam" id="PF07690">
    <property type="entry name" value="MFS_1"/>
    <property type="match status" value="1"/>
</dbReference>
<reference evidence="8 10" key="1">
    <citation type="submission" date="2013-02" db="EMBL/GenBank/DDBJ databases">
        <title>The Genome Sequence of Enterococcus gilvus ATCC BAA-350.</title>
        <authorList>
            <consortium name="The Broad Institute Genome Sequencing Platform"/>
            <consortium name="The Broad Institute Genome Sequencing Center for Infectious Disease"/>
            <person name="Earl A.M."/>
            <person name="Gilmore M.S."/>
            <person name="Lebreton F."/>
            <person name="Walker B."/>
            <person name="Young S.K."/>
            <person name="Zeng Q."/>
            <person name="Gargeya S."/>
            <person name="Fitzgerald M."/>
            <person name="Haas B."/>
            <person name="Abouelleil A."/>
            <person name="Alvarado L."/>
            <person name="Arachchi H.M."/>
            <person name="Berlin A.M."/>
            <person name="Chapman S.B."/>
            <person name="Dewar J."/>
            <person name="Goldberg J."/>
            <person name="Griggs A."/>
            <person name="Gujja S."/>
            <person name="Hansen M."/>
            <person name="Howarth C."/>
            <person name="Imamovic A."/>
            <person name="Larimer J."/>
            <person name="McCowan C."/>
            <person name="Murphy C."/>
            <person name="Neiman D."/>
            <person name="Pearson M."/>
            <person name="Priest M."/>
            <person name="Roberts A."/>
            <person name="Saif S."/>
            <person name="Shea T."/>
            <person name="Sisk P."/>
            <person name="Sykes S."/>
            <person name="Wortman J."/>
            <person name="Nusbaum C."/>
            <person name="Birren B."/>
        </authorList>
    </citation>
    <scope>NUCLEOTIDE SEQUENCE [LARGE SCALE GENOMIC DNA]</scope>
    <source>
        <strain evidence="8 10">ATCC BAA-350</strain>
    </source>
</reference>
<evidence type="ECO:0000256" key="3">
    <source>
        <dbReference type="ARBA" id="ARBA00022692"/>
    </source>
</evidence>
<dbReference type="eggNOG" id="COG2814">
    <property type="taxonomic scope" value="Bacteria"/>
</dbReference>
<dbReference type="PRINTS" id="PR01035">
    <property type="entry name" value="TCRTETA"/>
</dbReference>
<dbReference type="CDD" id="cd17474">
    <property type="entry name" value="MFS_YfmO_like"/>
    <property type="match status" value="1"/>
</dbReference>
<dbReference type="PANTHER" id="PTHR43683">
    <property type="entry name" value="MULTIDRUG EFFLUX PROTEIN YFMO"/>
    <property type="match status" value="1"/>
</dbReference>
<feature type="transmembrane region" description="Helical" evidence="6">
    <location>
        <begin position="225"/>
        <end position="247"/>
    </location>
</feature>
<feature type="transmembrane region" description="Helical" evidence="6">
    <location>
        <begin position="180"/>
        <end position="198"/>
    </location>
</feature>
<dbReference type="PATRIC" id="fig|1158614.3.peg.1804"/>
<name>R2XSR0_9ENTE</name>
<evidence type="ECO:0000313" key="10">
    <source>
        <dbReference type="Proteomes" id="UP000013750"/>
    </source>
</evidence>
<reference evidence="9 11" key="2">
    <citation type="submission" date="2013-03" db="EMBL/GenBank/DDBJ databases">
        <title>The Genome Sequence of Enterococcus gilvus ATCC BAA-350 (PacBio/Illumina hybrid assembly).</title>
        <authorList>
            <consortium name="The Broad Institute Genomics Platform"/>
            <consortium name="The Broad Institute Genome Sequencing Center for Infectious Disease"/>
            <person name="Earl A."/>
            <person name="Russ C."/>
            <person name="Gilmore M."/>
            <person name="Surin D."/>
            <person name="Walker B."/>
            <person name="Young S."/>
            <person name="Zeng Q."/>
            <person name="Gargeya S."/>
            <person name="Fitzgerald M."/>
            <person name="Haas B."/>
            <person name="Abouelleil A."/>
            <person name="Allen A.W."/>
            <person name="Alvarado L."/>
            <person name="Arachchi H.M."/>
            <person name="Berlin A.M."/>
            <person name="Chapman S.B."/>
            <person name="Gainer-Dewar J."/>
            <person name="Goldberg J."/>
            <person name="Griggs A."/>
            <person name="Gujja S."/>
            <person name="Hansen M."/>
            <person name="Howarth C."/>
            <person name="Imamovic A."/>
            <person name="Ireland A."/>
            <person name="Larimer J."/>
            <person name="McCowan C."/>
            <person name="Murphy C."/>
            <person name="Pearson M."/>
            <person name="Poon T.W."/>
            <person name="Priest M."/>
            <person name="Roberts A."/>
            <person name="Saif S."/>
            <person name="Shea T."/>
            <person name="Sisk P."/>
            <person name="Sykes S."/>
            <person name="Wortman J."/>
            <person name="Nusbaum C."/>
            <person name="Birren B."/>
        </authorList>
    </citation>
    <scope>NUCLEOTIDE SEQUENCE [LARGE SCALE GENOMIC DNA]</scope>
    <source>
        <strain evidence="9 11">ATCC BAA-350</strain>
    </source>
</reference>
<feature type="transmembrane region" description="Helical" evidence="6">
    <location>
        <begin position="95"/>
        <end position="119"/>
    </location>
</feature>
<dbReference type="PANTHER" id="PTHR43683:SF1">
    <property type="entry name" value="MULTIDRUG EFFLUX PROTEIN YFMO"/>
    <property type="match status" value="1"/>
</dbReference>
<feature type="transmembrane region" description="Helical" evidence="6">
    <location>
        <begin position="309"/>
        <end position="329"/>
    </location>
</feature>
<comment type="subcellular location">
    <subcellularLocation>
        <location evidence="1">Cell membrane</location>
        <topology evidence="1">Multi-pass membrane protein</topology>
    </subcellularLocation>
</comment>
<gene>
    <name evidence="9" type="ORF">I592_02174</name>
    <name evidence="8" type="ORF">UKC_01793</name>
</gene>
<evidence type="ECO:0000259" key="7">
    <source>
        <dbReference type="PROSITE" id="PS50850"/>
    </source>
</evidence>
<feature type="transmembrane region" description="Helical" evidence="6">
    <location>
        <begin position="64"/>
        <end position="83"/>
    </location>
</feature>
<comment type="caution">
    <text evidence="8">The sequence shown here is derived from an EMBL/GenBank/DDBJ whole genome shotgun (WGS) entry which is preliminary data.</text>
</comment>
<evidence type="ECO:0000313" key="11">
    <source>
        <dbReference type="Proteomes" id="UP000014160"/>
    </source>
</evidence>
<dbReference type="EMBL" id="AJDQ01000006">
    <property type="protein sequence ID" value="EOI57573.1"/>
    <property type="molecule type" value="Genomic_DNA"/>
</dbReference>
<dbReference type="GO" id="GO:0005886">
    <property type="term" value="C:plasma membrane"/>
    <property type="evidence" value="ECO:0007669"/>
    <property type="project" value="UniProtKB-SubCell"/>
</dbReference>
<sequence length="409" mass="44344">MESGDLMENLNENNENLVTEKENGRAAYVVAFACMIAFMGIGLVDPILNSIAKSLQATPAQTTLLFTSYMMVTGIVMLFTGFVSSRIGTKKTLMLGLFIIILFALFAGLSNTIDALIYFRAGWGLGNALFISTALSAIVSVLVGQTEKSIMLYEAAMGLGMSIGPLVGGSLGSISWRLPFAGVSVLMMISFLSILILFKEPKGDKEKIAFFAGVKALKNHKLRSVGLIALLYNFGFFTLLAYAPFLMPNFSEMEVGMTFFGWGILLAISSIFLATRFEKMIGTFYTLMIGFIGFVICLLLMGINADTPSLVATALIVAGFFQGIINTLMTTIAMEIPGIKRNIASSTYSFVRFFGGSLAPFVAGLIGAKFGGNYTFYFASAMVFIGIVLVFVHSQYFETVEEEELEENA</sequence>
<dbReference type="PROSITE" id="PS50850">
    <property type="entry name" value="MFS"/>
    <property type="match status" value="1"/>
</dbReference>
<evidence type="ECO:0000256" key="5">
    <source>
        <dbReference type="ARBA" id="ARBA00023136"/>
    </source>
</evidence>
<evidence type="ECO:0000313" key="9">
    <source>
        <dbReference type="EMBL" id="EOW82853.1"/>
    </source>
</evidence>
<keyword evidence="2" id="KW-0813">Transport</keyword>
<dbReference type="InterPro" id="IPR020846">
    <property type="entry name" value="MFS_dom"/>
</dbReference>
<feature type="domain" description="Major facilitator superfamily (MFS) profile" evidence="7">
    <location>
        <begin position="26"/>
        <end position="398"/>
    </location>
</feature>
<dbReference type="OrthoDB" id="66811at2"/>
<dbReference type="Proteomes" id="UP000014160">
    <property type="component" value="Unassembled WGS sequence"/>
</dbReference>
<accession>R2XSR0</accession>
<dbReference type="InterPro" id="IPR036259">
    <property type="entry name" value="MFS_trans_sf"/>
</dbReference>
<dbReference type="InterPro" id="IPR001958">
    <property type="entry name" value="Tet-R_TetA/multi-R_MdtG-like"/>
</dbReference>
<dbReference type="SUPFAM" id="SSF103473">
    <property type="entry name" value="MFS general substrate transporter"/>
    <property type="match status" value="1"/>
</dbReference>
<keyword evidence="5 6" id="KW-0472">Membrane</keyword>
<feature type="transmembrane region" description="Helical" evidence="6">
    <location>
        <begin position="374"/>
        <end position="392"/>
    </location>
</feature>
<evidence type="ECO:0000256" key="6">
    <source>
        <dbReference type="SAM" id="Phobius"/>
    </source>
</evidence>
<evidence type="ECO:0000256" key="4">
    <source>
        <dbReference type="ARBA" id="ARBA00022989"/>
    </source>
</evidence>
<feature type="transmembrane region" description="Helical" evidence="6">
    <location>
        <begin position="125"/>
        <end position="143"/>
    </location>
</feature>